<evidence type="ECO:0000259" key="15">
    <source>
        <dbReference type="PROSITE" id="PS50011"/>
    </source>
</evidence>
<feature type="domain" description="Protein kinase" evidence="15">
    <location>
        <begin position="816"/>
        <end position="1075"/>
    </location>
</feature>
<dbReference type="SMART" id="SM00133">
    <property type="entry name" value="S_TK_X"/>
    <property type="match status" value="1"/>
</dbReference>
<dbReference type="SMART" id="SM00100">
    <property type="entry name" value="cNMP"/>
    <property type="match status" value="2"/>
</dbReference>
<comment type="catalytic activity">
    <reaction evidence="11">
        <text>L-seryl-[protein] + ATP = O-phospho-L-seryl-[protein] + ADP + H(+)</text>
        <dbReference type="Rhea" id="RHEA:17989"/>
        <dbReference type="Rhea" id="RHEA-COMP:9863"/>
        <dbReference type="Rhea" id="RHEA-COMP:11604"/>
        <dbReference type="ChEBI" id="CHEBI:15378"/>
        <dbReference type="ChEBI" id="CHEBI:29999"/>
        <dbReference type="ChEBI" id="CHEBI:30616"/>
        <dbReference type="ChEBI" id="CHEBI:83421"/>
        <dbReference type="ChEBI" id="CHEBI:456216"/>
        <dbReference type="EC" id="2.7.11.12"/>
    </reaction>
</comment>
<dbReference type="Pfam" id="PF00027">
    <property type="entry name" value="cNMP_binding"/>
    <property type="match status" value="2"/>
</dbReference>
<evidence type="ECO:0000256" key="6">
    <source>
        <dbReference type="ARBA" id="ARBA00022741"/>
    </source>
</evidence>
<dbReference type="FunFam" id="2.60.120.10:FF:000064">
    <property type="entry name" value="cGMP-dependent protein kinase, isozyme"/>
    <property type="match status" value="1"/>
</dbReference>
<feature type="binding site" evidence="12">
    <location>
        <position position="846"/>
    </location>
    <ligand>
        <name>ATP</name>
        <dbReference type="ChEBI" id="CHEBI:30616"/>
    </ligand>
</feature>
<reference evidence="18" key="1">
    <citation type="submission" date="2021-11" db="EMBL/GenBank/DDBJ databases">
        <authorList>
            <person name="Schell T."/>
        </authorList>
    </citation>
    <scope>NUCLEOTIDE SEQUENCE</scope>
    <source>
        <strain evidence="18">M5</strain>
    </source>
</reference>
<evidence type="ECO:0000256" key="11">
    <source>
        <dbReference type="ARBA" id="ARBA00047462"/>
    </source>
</evidence>
<proteinExistence type="inferred from homology"/>
<dbReference type="InterPro" id="IPR035014">
    <property type="entry name" value="STKc_cGK"/>
</dbReference>
<keyword evidence="5" id="KW-0808">Transferase</keyword>
<keyword evidence="7" id="KW-0418">Kinase</keyword>
<dbReference type="SUPFAM" id="SSF56112">
    <property type="entry name" value="Protein kinase-like (PK-like)"/>
    <property type="match status" value="1"/>
</dbReference>
<dbReference type="AlphaFoldDB" id="A0A8J2RLS9"/>
<keyword evidence="6 12" id="KW-0547">Nucleotide-binding</keyword>
<dbReference type="EMBL" id="CAKKLH010000157">
    <property type="protein sequence ID" value="CAH0104877.1"/>
    <property type="molecule type" value="Genomic_DNA"/>
</dbReference>
<feature type="compositionally biased region" description="Low complexity" evidence="14">
    <location>
        <begin position="198"/>
        <end position="214"/>
    </location>
</feature>
<evidence type="ECO:0000256" key="1">
    <source>
        <dbReference type="ARBA" id="ARBA00006352"/>
    </source>
</evidence>
<feature type="region of interest" description="Disordered" evidence="14">
    <location>
        <begin position="461"/>
        <end position="494"/>
    </location>
</feature>
<evidence type="ECO:0000259" key="16">
    <source>
        <dbReference type="PROSITE" id="PS50042"/>
    </source>
</evidence>
<dbReference type="InterPro" id="IPR000595">
    <property type="entry name" value="cNMP-bd_dom"/>
</dbReference>
<dbReference type="PROSITE" id="PS50011">
    <property type="entry name" value="PROTEIN_KINASE_DOM"/>
    <property type="match status" value="1"/>
</dbReference>
<dbReference type="Proteomes" id="UP000789390">
    <property type="component" value="Unassembled WGS sequence"/>
</dbReference>
<dbReference type="EC" id="2.7.11.12" evidence="2"/>
<dbReference type="FunFam" id="1.10.510.10:FF:000210">
    <property type="entry name" value="Non-specific serine/threonine protein kinase"/>
    <property type="match status" value="1"/>
</dbReference>
<sequence length="1130" mass="123074">METSSGKNHDNDEGQQRATASSGGGRFVVKSEQPQQQRQDIKQELARTTTTTKTTTAGAAAVCLSSPPSSFDPAQFYVTSSCSHNTSAASSRVIDVGVVASAALAGGGGGGAGVKVTGGGGGGPVSLSQILQARSAAVGSGNSCVSHSSHNNSSGGGGGGSGATPNAPPGVGVGSQTPSERAASHPPAHVPSHHHHSSQSPILSSYQQQQQQQHGGVVTNAAYSVGGKTIISQQTTTNYHQPPNFTSSLAGVRIMGHGASCLTGSAAPASSSSTNNCSVSSFTPLQRNLPTQQQHQHKAVTTASLPAAAAASTTIDNKNNTIVNNSCSTLINNSSSVIRGSGNKMMVPEDYQYLCNLVPELKTELKERESRLDLYQTETLELKRRLKKRDEEIGRLQREIHKLKSVLQATSRGGQQDGSDLMSALQISTTNNGQQQQQTGVASLSSSLQLQLPALFAKRQGVSGESSDLHNHHNHHHGGGGGYHQHNRLPLPNNQQQSDISLLVTTHDKDFRQVSLFLIILSFYILNAVAKQLIKDAVMENDFLKNLDATQVREIVESMYPREFEKGSYVIREGDAGSHLYVSAEGELEVIQGDRVLGRMGPGKAFGELAILYNCTRTASIKAVTSAKVWALDRRVFQQVMKKTGLQRIDDNLKFLRSVPLFERLTTDHMSKIADVLEVEFYPAGTYIVRQGGRGDNFFIIASGRVQITQRLPGKLEEEEVRVLENGDYFGEQALLKEECRSANVIALPPGVECLTLGRDSFIQLIGDLSELRGKTYDDESRGFSSGSSSVSSRPGDSGIPAQLISEYAQVRLADLDVVATLGIGGFGRVELVQCVYDRSLTFALKCLKKQHIVNTLQQEHIYSEKNIMMSCRSPFIARLYNTYRDSKYVYMLMEACLGGELWTILRDRGHFDDGATLFYTACVIEAFDYLHSRNIIYRDLKPENLLLDSHGYVKLVDFGFSKLLGVTSKTWTFCGTPEYVAPEIILNKGHDRAVDYWSLGILIFELLTGTPPFTSPDPMKTYNIILKGIDQIEFPRIVNRAAQALIKRLCREVPAERLGYQRGGIDDIKKHRWFQVFDWDGLTNRTLVAPISPVVRGPADASNFDTYPKEKESPPDELSGWDVDFQLCN</sequence>
<keyword evidence="9" id="KW-0142">cGMP-binding</keyword>
<feature type="domain" description="Cyclic nucleotide-binding" evidence="16">
    <location>
        <begin position="543"/>
        <end position="658"/>
    </location>
</feature>
<name>A0A8J2RLS9_9CRUS</name>
<dbReference type="CDD" id="cd05572">
    <property type="entry name" value="STKc_cGK"/>
    <property type="match status" value="1"/>
</dbReference>
<feature type="region of interest" description="Disordered" evidence="14">
    <location>
        <begin position="140"/>
        <end position="217"/>
    </location>
</feature>
<evidence type="ECO:0000256" key="8">
    <source>
        <dbReference type="ARBA" id="ARBA00022840"/>
    </source>
</evidence>
<evidence type="ECO:0000256" key="9">
    <source>
        <dbReference type="ARBA" id="ARBA00022992"/>
    </source>
</evidence>
<dbReference type="PROSITE" id="PS50042">
    <property type="entry name" value="CNMP_BINDING_3"/>
    <property type="match status" value="2"/>
</dbReference>
<evidence type="ECO:0000256" key="14">
    <source>
        <dbReference type="SAM" id="MobiDB-lite"/>
    </source>
</evidence>
<dbReference type="PROSITE" id="PS00107">
    <property type="entry name" value="PROTEIN_KINASE_ATP"/>
    <property type="match status" value="1"/>
</dbReference>
<dbReference type="InterPro" id="IPR018488">
    <property type="entry name" value="cNMP-bd_CS"/>
</dbReference>
<dbReference type="InterPro" id="IPR011009">
    <property type="entry name" value="Kinase-like_dom_sf"/>
</dbReference>
<dbReference type="InterPro" id="IPR014710">
    <property type="entry name" value="RmlC-like_jellyroll"/>
</dbReference>
<evidence type="ECO:0000256" key="13">
    <source>
        <dbReference type="SAM" id="Coils"/>
    </source>
</evidence>
<evidence type="ECO:0000313" key="19">
    <source>
        <dbReference type="Proteomes" id="UP000789390"/>
    </source>
</evidence>
<feature type="compositionally biased region" description="Low complexity" evidence="14">
    <location>
        <begin position="140"/>
        <end position="153"/>
    </location>
</feature>
<dbReference type="GO" id="GO:0005524">
    <property type="term" value="F:ATP binding"/>
    <property type="evidence" value="ECO:0007669"/>
    <property type="project" value="UniProtKB-UniRule"/>
</dbReference>
<dbReference type="GO" id="GO:0004692">
    <property type="term" value="F:cGMP-dependent protein kinase activity"/>
    <property type="evidence" value="ECO:0007669"/>
    <property type="project" value="UniProtKB-EC"/>
</dbReference>
<dbReference type="Pfam" id="PF00069">
    <property type="entry name" value="Pkinase"/>
    <property type="match status" value="1"/>
</dbReference>
<dbReference type="Gene3D" id="1.10.510.10">
    <property type="entry name" value="Transferase(Phosphotransferase) domain 1"/>
    <property type="match status" value="1"/>
</dbReference>
<dbReference type="PROSITE" id="PS00889">
    <property type="entry name" value="CNMP_BINDING_2"/>
    <property type="match status" value="2"/>
</dbReference>
<dbReference type="CDD" id="cd00038">
    <property type="entry name" value="CAP_ED"/>
    <property type="match status" value="2"/>
</dbReference>
<keyword evidence="13" id="KW-0175">Coiled coil</keyword>
<feature type="region of interest" description="Disordered" evidence="14">
    <location>
        <begin position="778"/>
        <end position="797"/>
    </location>
</feature>
<keyword evidence="8 12" id="KW-0067">ATP-binding</keyword>
<organism evidence="18 19">
    <name type="scientific">Daphnia galeata</name>
    <dbReference type="NCBI Taxonomy" id="27404"/>
    <lineage>
        <taxon>Eukaryota</taxon>
        <taxon>Metazoa</taxon>
        <taxon>Ecdysozoa</taxon>
        <taxon>Arthropoda</taxon>
        <taxon>Crustacea</taxon>
        <taxon>Branchiopoda</taxon>
        <taxon>Diplostraca</taxon>
        <taxon>Cladocera</taxon>
        <taxon>Anomopoda</taxon>
        <taxon>Daphniidae</taxon>
        <taxon>Daphnia</taxon>
    </lineage>
</organism>
<keyword evidence="3" id="KW-0723">Serine/threonine-protein kinase</keyword>
<feature type="domain" description="Cyclic nucleotide-binding" evidence="16">
    <location>
        <begin position="661"/>
        <end position="783"/>
    </location>
</feature>
<dbReference type="InterPro" id="IPR008271">
    <property type="entry name" value="Ser/Thr_kinase_AS"/>
</dbReference>
<comment type="catalytic activity">
    <reaction evidence="10">
        <text>L-threonyl-[protein] + ATP = O-phospho-L-threonyl-[protein] + ADP + H(+)</text>
        <dbReference type="Rhea" id="RHEA:46608"/>
        <dbReference type="Rhea" id="RHEA-COMP:11060"/>
        <dbReference type="Rhea" id="RHEA-COMP:11605"/>
        <dbReference type="ChEBI" id="CHEBI:15378"/>
        <dbReference type="ChEBI" id="CHEBI:30013"/>
        <dbReference type="ChEBI" id="CHEBI:30616"/>
        <dbReference type="ChEBI" id="CHEBI:61977"/>
        <dbReference type="ChEBI" id="CHEBI:456216"/>
        <dbReference type="EC" id="2.7.11.12"/>
    </reaction>
</comment>
<dbReference type="FunFam" id="2.60.120.10:FF:000072">
    <property type="entry name" value="cGMP-dependent protein kinase"/>
    <property type="match status" value="1"/>
</dbReference>
<dbReference type="CDD" id="cd12083">
    <property type="entry name" value="DD_cGKI"/>
    <property type="match status" value="1"/>
</dbReference>
<evidence type="ECO:0000256" key="7">
    <source>
        <dbReference type="ARBA" id="ARBA00022777"/>
    </source>
</evidence>
<evidence type="ECO:0000256" key="3">
    <source>
        <dbReference type="ARBA" id="ARBA00022527"/>
    </source>
</evidence>
<dbReference type="Gene3D" id="3.30.200.20">
    <property type="entry name" value="Phosphorylase Kinase, domain 1"/>
    <property type="match status" value="1"/>
</dbReference>
<dbReference type="InterPro" id="IPR017441">
    <property type="entry name" value="Protein_kinase_ATP_BS"/>
</dbReference>
<evidence type="ECO:0000256" key="4">
    <source>
        <dbReference type="ARBA" id="ARBA00022535"/>
    </source>
</evidence>
<dbReference type="SUPFAM" id="SSF51206">
    <property type="entry name" value="cAMP-binding domain-like"/>
    <property type="match status" value="2"/>
</dbReference>
<evidence type="ECO:0000256" key="12">
    <source>
        <dbReference type="PROSITE-ProRule" id="PRU10141"/>
    </source>
</evidence>
<feature type="compositionally biased region" description="Low complexity" evidence="14">
    <location>
        <begin position="783"/>
        <end position="797"/>
    </location>
</feature>
<protein>
    <recommendedName>
        <fullName evidence="2">cGMP-dependent protein kinase</fullName>
        <ecNumber evidence="2">2.7.11.12</ecNumber>
    </recommendedName>
</protein>
<dbReference type="PANTHER" id="PTHR24353:SF147">
    <property type="entry name" value="CGMP-DEPENDENT SERINE_THREONIN PROTEIN KINASE-RELATED"/>
    <property type="match status" value="1"/>
</dbReference>
<keyword evidence="19" id="KW-1185">Reference proteome</keyword>
<dbReference type="InterPro" id="IPR002374">
    <property type="entry name" value="cGMP_dep_kinase"/>
</dbReference>
<evidence type="ECO:0000256" key="2">
    <source>
        <dbReference type="ARBA" id="ARBA00012428"/>
    </source>
</evidence>
<dbReference type="PROSITE" id="PS51285">
    <property type="entry name" value="AGC_KINASE_CTER"/>
    <property type="match status" value="1"/>
</dbReference>
<dbReference type="OrthoDB" id="63267at2759"/>
<dbReference type="PROSITE" id="PS00108">
    <property type="entry name" value="PROTEIN_KINASE_ST"/>
    <property type="match status" value="1"/>
</dbReference>
<dbReference type="Gene3D" id="2.60.120.10">
    <property type="entry name" value="Jelly Rolls"/>
    <property type="match status" value="2"/>
</dbReference>
<dbReference type="SMART" id="SM00220">
    <property type="entry name" value="S_TKc"/>
    <property type="match status" value="1"/>
</dbReference>
<comment type="similarity">
    <text evidence="1">Belongs to the protein kinase superfamily. AGC Ser/Thr protein kinase family. cGMP subfamily.</text>
</comment>
<evidence type="ECO:0000256" key="5">
    <source>
        <dbReference type="ARBA" id="ARBA00022679"/>
    </source>
</evidence>
<evidence type="ECO:0000313" key="18">
    <source>
        <dbReference type="EMBL" id="CAH0104877.1"/>
    </source>
</evidence>
<feature type="domain" description="AGC-kinase C-terminal" evidence="17">
    <location>
        <begin position="1076"/>
        <end position="1130"/>
    </location>
</feature>
<dbReference type="InterPro" id="IPR000961">
    <property type="entry name" value="AGC-kinase_C"/>
</dbReference>
<evidence type="ECO:0000256" key="10">
    <source>
        <dbReference type="ARBA" id="ARBA00047298"/>
    </source>
</evidence>
<dbReference type="GO" id="GO:0005737">
    <property type="term" value="C:cytoplasm"/>
    <property type="evidence" value="ECO:0007669"/>
    <property type="project" value="UniProtKB-ARBA"/>
</dbReference>
<dbReference type="InterPro" id="IPR018490">
    <property type="entry name" value="cNMP-bd_dom_sf"/>
</dbReference>
<gene>
    <name evidence="18" type="ORF">DGAL_LOCUS7806</name>
</gene>
<comment type="caution">
    <text evidence="18">The sequence shown here is derived from an EMBL/GenBank/DDBJ whole genome shotgun (WGS) entry which is preliminary data.</text>
</comment>
<keyword evidence="4" id="KW-0140">cGMP</keyword>
<evidence type="ECO:0000259" key="17">
    <source>
        <dbReference type="PROSITE" id="PS51285"/>
    </source>
</evidence>
<dbReference type="InterPro" id="IPR000719">
    <property type="entry name" value="Prot_kinase_dom"/>
</dbReference>
<feature type="coiled-coil region" evidence="13">
    <location>
        <begin position="358"/>
        <end position="406"/>
    </location>
</feature>
<dbReference type="PRINTS" id="PR00104">
    <property type="entry name" value="CGMPKINASE"/>
</dbReference>
<feature type="region of interest" description="Disordered" evidence="14">
    <location>
        <begin position="1"/>
        <end position="42"/>
    </location>
</feature>
<dbReference type="GO" id="GO:0030553">
    <property type="term" value="F:cGMP binding"/>
    <property type="evidence" value="ECO:0007669"/>
    <property type="project" value="UniProtKB-KW"/>
</dbReference>
<dbReference type="PANTHER" id="PTHR24353">
    <property type="entry name" value="CYCLIC NUCLEOTIDE-DEPENDENT PROTEIN KINASE"/>
    <property type="match status" value="1"/>
</dbReference>
<accession>A0A8J2RLS9</accession>